<proteinExistence type="predicted"/>
<comment type="caution">
    <text evidence="1">The sequence shown here is derived from an EMBL/GenBank/DDBJ whole genome shotgun (WGS) entry which is preliminary data.</text>
</comment>
<protein>
    <submittedName>
        <fullName evidence="1">Uncharacterized protein</fullName>
    </submittedName>
</protein>
<name>A0ACB8DUA0_DERSI</name>
<gene>
    <name evidence="1" type="ORF">HPB49_003756</name>
</gene>
<evidence type="ECO:0000313" key="2">
    <source>
        <dbReference type="Proteomes" id="UP000821865"/>
    </source>
</evidence>
<evidence type="ECO:0000313" key="1">
    <source>
        <dbReference type="EMBL" id="KAH7977848.1"/>
    </source>
</evidence>
<accession>A0ACB8DUA0</accession>
<dbReference type="Proteomes" id="UP000821865">
    <property type="component" value="Chromosome 1"/>
</dbReference>
<keyword evidence="2" id="KW-1185">Reference proteome</keyword>
<organism evidence="1 2">
    <name type="scientific">Dermacentor silvarum</name>
    <name type="common">Tick</name>
    <dbReference type="NCBI Taxonomy" id="543639"/>
    <lineage>
        <taxon>Eukaryota</taxon>
        <taxon>Metazoa</taxon>
        <taxon>Ecdysozoa</taxon>
        <taxon>Arthropoda</taxon>
        <taxon>Chelicerata</taxon>
        <taxon>Arachnida</taxon>
        <taxon>Acari</taxon>
        <taxon>Parasitiformes</taxon>
        <taxon>Ixodida</taxon>
        <taxon>Ixodoidea</taxon>
        <taxon>Ixodidae</taxon>
        <taxon>Rhipicephalinae</taxon>
        <taxon>Dermacentor</taxon>
    </lineage>
</organism>
<dbReference type="EMBL" id="CM023470">
    <property type="protein sequence ID" value="KAH7977848.1"/>
    <property type="molecule type" value="Genomic_DNA"/>
</dbReference>
<reference evidence="1" key="1">
    <citation type="submission" date="2020-05" db="EMBL/GenBank/DDBJ databases">
        <title>Large-scale comparative analyses of tick genomes elucidate their genetic diversity and vector capacities.</title>
        <authorList>
            <person name="Jia N."/>
            <person name="Wang J."/>
            <person name="Shi W."/>
            <person name="Du L."/>
            <person name="Sun Y."/>
            <person name="Zhan W."/>
            <person name="Jiang J."/>
            <person name="Wang Q."/>
            <person name="Zhang B."/>
            <person name="Ji P."/>
            <person name="Sakyi L.B."/>
            <person name="Cui X."/>
            <person name="Yuan T."/>
            <person name="Jiang B."/>
            <person name="Yang W."/>
            <person name="Lam T.T.-Y."/>
            <person name="Chang Q."/>
            <person name="Ding S."/>
            <person name="Wang X."/>
            <person name="Zhu J."/>
            <person name="Ruan X."/>
            <person name="Zhao L."/>
            <person name="Wei J."/>
            <person name="Que T."/>
            <person name="Du C."/>
            <person name="Cheng J."/>
            <person name="Dai P."/>
            <person name="Han X."/>
            <person name="Huang E."/>
            <person name="Gao Y."/>
            <person name="Liu J."/>
            <person name="Shao H."/>
            <person name="Ye R."/>
            <person name="Li L."/>
            <person name="Wei W."/>
            <person name="Wang X."/>
            <person name="Wang C."/>
            <person name="Yang T."/>
            <person name="Huo Q."/>
            <person name="Li W."/>
            <person name="Guo W."/>
            <person name="Chen H."/>
            <person name="Zhou L."/>
            <person name="Ni X."/>
            <person name="Tian J."/>
            <person name="Zhou Y."/>
            <person name="Sheng Y."/>
            <person name="Liu T."/>
            <person name="Pan Y."/>
            <person name="Xia L."/>
            <person name="Li J."/>
            <person name="Zhao F."/>
            <person name="Cao W."/>
        </authorList>
    </citation>
    <scope>NUCLEOTIDE SEQUENCE</scope>
    <source>
        <strain evidence="1">Dsil-2018</strain>
    </source>
</reference>
<sequence>MFALVRFVHEEDNRLHIVPVDDIEKFNPGDDADFDNRLLYSVMWRDDLNEENTGTYSGQILMLDPQKPDFSYMGDGFFHLKDGFCVSGAQAAKIFGNKKGTLVCKDTAQALWGSAILATRSVSGNIAPKKRALGELPKQQLTPKKVDVVVATIQHWGKEKNVDVSDTMKNLSRLLTEKIQDVSKALRKLDK</sequence>